<name>A0A6J6IWX0_9ZZZZ</name>
<accession>A0A6J6IWX0</accession>
<dbReference type="PANTHER" id="PTHR43179:SF12">
    <property type="entry name" value="GALACTOFURANOSYLTRANSFERASE GLFT2"/>
    <property type="match status" value="1"/>
</dbReference>
<organism evidence="5">
    <name type="scientific">freshwater metagenome</name>
    <dbReference type="NCBI Taxonomy" id="449393"/>
    <lineage>
        <taxon>unclassified sequences</taxon>
        <taxon>metagenomes</taxon>
        <taxon>ecological metagenomes</taxon>
    </lineage>
</organism>
<dbReference type="AlphaFoldDB" id="A0A6J6IWX0"/>
<gene>
    <name evidence="5" type="ORF">UFOPK2001_00407</name>
</gene>
<dbReference type="SUPFAM" id="SSF53448">
    <property type="entry name" value="Nucleotide-diphospho-sugar transferases"/>
    <property type="match status" value="1"/>
</dbReference>
<dbReference type="GO" id="GO:0016757">
    <property type="term" value="F:glycosyltransferase activity"/>
    <property type="evidence" value="ECO:0007669"/>
    <property type="project" value="UniProtKB-KW"/>
</dbReference>
<dbReference type="PANTHER" id="PTHR43179">
    <property type="entry name" value="RHAMNOSYLTRANSFERASE WBBL"/>
    <property type="match status" value="1"/>
</dbReference>
<dbReference type="Gene3D" id="3.90.550.10">
    <property type="entry name" value="Spore Coat Polysaccharide Biosynthesis Protein SpsA, Chain A"/>
    <property type="match status" value="1"/>
</dbReference>
<keyword evidence="2" id="KW-0328">Glycosyltransferase</keyword>
<comment type="similarity">
    <text evidence="1">Belongs to the glycosyltransferase 2 family.</text>
</comment>
<evidence type="ECO:0000313" key="5">
    <source>
        <dbReference type="EMBL" id="CAB4629217.1"/>
    </source>
</evidence>
<evidence type="ECO:0000256" key="1">
    <source>
        <dbReference type="ARBA" id="ARBA00006739"/>
    </source>
</evidence>
<keyword evidence="3" id="KW-0808">Transferase</keyword>
<evidence type="ECO:0000256" key="2">
    <source>
        <dbReference type="ARBA" id="ARBA00022676"/>
    </source>
</evidence>
<evidence type="ECO:0000256" key="3">
    <source>
        <dbReference type="ARBA" id="ARBA00022679"/>
    </source>
</evidence>
<dbReference type="EMBL" id="CAEZVN010000024">
    <property type="protein sequence ID" value="CAB4629217.1"/>
    <property type="molecule type" value="Genomic_DNA"/>
</dbReference>
<sequence>MLSVSVVILTQGTRNEDLHHIWADVLGQTIKPKNIITVVNCESVDLGKVPAGITVVETGVNLGIPAGRNYGVRGLAATSGQESDLILFIDDDAYILGSDFIERAIEIFEANDKLGLVQPKVVTRIGQSDETEESGPRYWIPRADKTPTLETFPAFSVWEGATVIRWNCFIQANGWAEPIFYAHEGTDLAWRVWNTGFETRYEPRLVVSHPPVGPERHDKSIWFGMRNKVVMARRNLPLPFLVIYPLAWFALDFVKIMIGKIPHPSGKYAIKTQLRELFKGFFAGIRMDLSDQGYVFDKDAVRRKLSWKTIGVMTKHGRPPIA</sequence>
<dbReference type="Pfam" id="PF00535">
    <property type="entry name" value="Glycos_transf_2"/>
    <property type="match status" value="1"/>
</dbReference>
<dbReference type="InterPro" id="IPR029044">
    <property type="entry name" value="Nucleotide-diphossugar_trans"/>
</dbReference>
<proteinExistence type="inferred from homology"/>
<dbReference type="InterPro" id="IPR001173">
    <property type="entry name" value="Glyco_trans_2-like"/>
</dbReference>
<feature type="domain" description="Glycosyltransferase 2-like" evidence="4">
    <location>
        <begin position="5"/>
        <end position="127"/>
    </location>
</feature>
<reference evidence="5" key="1">
    <citation type="submission" date="2020-05" db="EMBL/GenBank/DDBJ databases">
        <authorList>
            <person name="Chiriac C."/>
            <person name="Salcher M."/>
            <person name="Ghai R."/>
            <person name="Kavagutti S V."/>
        </authorList>
    </citation>
    <scope>NUCLEOTIDE SEQUENCE</scope>
</reference>
<protein>
    <submittedName>
        <fullName evidence="5">Unannotated protein</fullName>
    </submittedName>
</protein>
<evidence type="ECO:0000259" key="4">
    <source>
        <dbReference type="Pfam" id="PF00535"/>
    </source>
</evidence>